<comment type="subcellular location">
    <subcellularLocation>
        <location evidence="1">Cell membrane</location>
        <topology evidence="1">Multi-pass membrane protein</topology>
    </subcellularLocation>
</comment>
<evidence type="ECO:0000256" key="8">
    <source>
        <dbReference type="ARBA" id="ARBA00023224"/>
    </source>
</evidence>
<dbReference type="Pfam" id="PF00001">
    <property type="entry name" value="7tm_1"/>
    <property type="match status" value="1"/>
</dbReference>
<dbReference type="PROSITE" id="PS50262">
    <property type="entry name" value="G_PROTEIN_RECEP_F1_2"/>
    <property type="match status" value="1"/>
</dbReference>
<feature type="domain" description="G-protein coupled receptors family 1 profile" evidence="10">
    <location>
        <begin position="44"/>
        <end position="142"/>
    </location>
</feature>
<feature type="transmembrane region" description="Helical" evidence="9">
    <location>
        <begin position="117"/>
        <end position="134"/>
    </location>
</feature>
<evidence type="ECO:0000256" key="2">
    <source>
        <dbReference type="ARBA" id="ARBA00022475"/>
    </source>
</evidence>
<keyword evidence="7" id="KW-0675">Receptor</keyword>
<proteinExistence type="predicted"/>
<sequence>METASSPSVDSIEYEEIFVRHPAEGIHLVIAICYAAILVIGMVGNVWVAWMVGLVLFLGKGAKVPRSIQFYILVLCVSDILILLAMSLLLADMIIGEWVFGQFVCTIYLSFDALNKFAAPLILAFLGGTCYASICRPSLERQ</sequence>
<reference evidence="12" key="1">
    <citation type="submission" date="2022-11" db="UniProtKB">
        <authorList>
            <consortium name="WormBaseParasite"/>
        </authorList>
    </citation>
    <scope>IDENTIFICATION</scope>
</reference>
<dbReference type="WBParaSite" id="PSAMB.scaffold12472size2748.g34869.t1">
    <property type="protein sequence ID" value="PSAMB.scaffold12472size2748.g34869.t1"/>
    <property type="gene ID" value="PSAMB.scaffold12472size2748.g34869"/>
</dbReference>
<dbReference type="SUPFAM" id="SSF81321">
    <property type="entry name" value="Family A G protein-coupled receptor-like"/>
    <property type="match status" value="1"/>
</dbReference>
<evidence type="ECO:0000256" key="9">
    <source>
        <dbReference type="SAM" id="Phobius"/>
    </source>
</evidence>
<dbReference type="InterPro" id="IPR017452">
    <property type="entry name" value="GPCR_Rhodpsn_7TM"/>
</dbReference>
<feature type="transmembrane region" description="Helical" evidence="9">
    <location>
        <begin position="70"/>
        <end position="91"/>
    </location>
</feature>
<evidence type="ECO:0000256" key="3">
    <source>
        <dbReference type="ARBA" id="ARBA00022692"/>
    </source>
</evidence>
<evidence type="ECO:0000256" key="4">
    <source>
        <dbReference type="ARBA" id="ARBA00022989"/>
    </source>
</evidence>
<dbReference type="Proteomes" id="UP000887566">
    <property type="component" value="Unplaced"/>
</dbReference>
<evidence type="ECO:0000313" key="11">
    <source>
        <dbReference type="Proteomes" id="UP000887566"/>
    </source>
</evidence>
<dbReference type="Gene3D" id="1.20.1070.10">
    <property type="entry name" value="Rhodopsin 7-helix transmembrane proteins"/>
    <property type="match status" value="1"/>
</dbReference>
<keyword evidence="11" id="KW-1185">Reference proteome</keyword>
<keyword evidence="4 9" id="KW-1133">Transmembrane helix</keyword>
<dbReference type="GO" id="GO:0005886">
    <property type="term" value="C:plasma membrane"/>
    <property type="evidence" value="ECO:0007669"/>
    <property type="project" value="UniProtKB-SubCell"/>
</dbReference>
<feature type="transmembrane region" description="Helical" evidence="9">
    <location>
        <begin position="28"/>
        <end position="58"/>
    </location>
</feature>
<evidence type="ECO:0000256" key="7">
    <source>
        <dbReference type="ARBA" id="ARBA00023170"/>
    </source>
</evidence>
<name>A0A914UTR0_9BILA</name>
<evidence type="ECO:0000256" key="6">
    <source>
        <dbReference type="ARBA" id="ARBA00023136"/>
    </source>
</evidence>
<keyword evidence="6 9" id="KW-0472">Membrane</keyword>
<evidence type="ECO:0000313" key="12">
    <source>
        <dbReference type="WBParaSite" id="PSAMB.scaffold12472size2748.g34869.t1"/>
    </source>
</evidence>
<evidence type="ECO:0000256" key="1">
    <source>
        <dbReference type="ARBA" id="ARBA00004651"/>
    </source>
</evidence>
<organism evidence="11 12">
    <name type="scientific">Plectus sambesii</name>
    <dbReference type="NCBI Taxonomy" id="2011161"/>
    <lineage>
        <taxon>Eukaryota</taxon>
        <taxon>Metazoa</taxon>
        <taxon>Ecdysozoa</taxon>
        <taxon>Nematoda</taxon>
        <taxon>Chromadorea</taxon>
        <taxon>Plectida</taxon>
        <taxon>Plectina</taxon>
        <taxon>Plectoidea</taxon>
        <taxon>Plectidae</taxon>
        <taxon>Plectus</taxon>
    </lineage>
</organism>
<evidence type="ECO:0000256" key="5">
    <source>
        <dbReference type="ARBA" id="ARBA00023040"/>
    </source>
</evidence>
<keyword evidence="8" id="KW-0807">Transducer</keyword>
<dbReference type="GO" id="GO:0042277">
    <property type="term" value="F:peptide binding"/>
    <property type="evidence" value="ECO:0007669"/>
    <property type="project" value="TreeGrafter"/>
</dbReference>
<dbReference type="InterPro" id="IPR000276">
    <property type="entry name" value="GPCR_Rhodpsn"/>
</dbReference>
<dbReference type="PANTHER" id="PTHR24229:SF40">
    <property type="entry name" value="ALLATOSTATIN C RECEPTOR 1-RELATED"/>
    <property type="match status" value="1"/>
</dbReference>
<dbReference type="PRINTS" id="PR00237">
    <property type="entry name" value="GPCRRHODOPSN"/>
</dbReference>
<keyword evidence="3 9" id="KW-0812">Transmembrane</keyword>
<evidence type="ECO:0000259" key="10">
    <source>
        <dbReference type="PROSITE" id="PS50262"/>
    </source>
</evidence>
<accession>A0A914UTR0</accession>
<protein>
    <submittedName>
        <fullName evidence="12">G-protein coupled receptors family 1 profile domain-containing protein</fullName>
    </submittedName>
</protein>
<keyword evidence="5" id="KW-0297">G-protein coupled receptor</keyword>
<dbReference type="GO" id="GO:0004930">
    <property type="term" value="F:G protein-coupled receptor activity"/>
    <property type="evidence" value="ECO:0007669"/>
    <property type="project" value="UniProtKB-KW"/>
</dbReference>
<dbReference type="PANTHER" id="PTHR24229">
    <property type="entry name" value="NEUROPEPTIDES RECEPTOR"/>
    <property type="match status" value="1"/>
</dbReference>
<dbReference type="GO" id="GO:0043005">
    <property type="term" value="C:neuron projection"/>
    <property type="evidence" value="ECO:0007669"/>
    <property type="project" value="TreeGrafter"/>
</dbReference>
<dbReference type="AlphaFoldDB" id="A0A914UTR0"/>
<keyword evidence="2" id="KW-1003">Cell membrane</keyword>